<feature type="region of interest" description="Disordered" evidence="1">
    <location>
        <begin position="1"/>
        <end position="23"/>
    </location>
</feature>
<organism>
    <name type="scientific">Zea mays</name>
    <name type="common">Maize</name>
    <dbReference type="NCBI Taxonomy" id="4577"/>
    <lineage>
        <taxon>Eukaryota</taxon>
        <taxon>Viridiplantae</taxon>
        <taxon>Streptophyta</taxon>
        <taxon>Embryophyta</taxon>
        <taxon>Tracheophyta</taxon>
        <taxon>Spermatophyta</taxon>
        <taxon>Magnoliopsida</taxon>
        <taxon>Liliopsida</taxon>
        <taxon>Poales</taxon>
        <taxon>Poaceae</taxon>
        <taxon>PACMAD clade</taxon>
        <taxon>Panicoideae</taxon>
        <taxon>Andropogonodae</taxon>
        <taxon>Andropogoneae</taxon>
        <taxon>Tripsacinae</taxon>
        <taxon>Zea</taxon>
    </lineage>
</organism>
<keyword id="KW-0903">Direct protein sequencing</keyword>
<reference key="1">
    <citation type="journal article" date="1995" name="Plant Physiol.">
        <title>Association of a 33-kilodalton cysteine proteinase found in corn callus with the inhibition of fall armyworm larval growth.</title>
        <authorList>
            <person name="Jiang B."/>
            <person name="Siregar U."/>
            <person name="Willeford K.O."/>
            <person name="Luthe D.S."/>
            <person name="Williams W.P."/>
        </authorList>
    </citation>
    <scope>PROTEIN SEQUENCE</scope>
</reference>
<accession>Q9S8D9</accession>
<dbReference type="AlphaFoldDB" id="Q9S8D9"/>
<proteinExistence type="evidence at protein level"/>
<evidence type="ECO:0000256" key="1">
    <source>
        <dbReference type="SAM" id="MobiDB-lite"/>
    </source>
</evidence>
<name>Q9S8D9_MAIZE</name>
<sequence>LPDAIDRRQIGAVTEVDDQAADG</sequence>
<protein>
    <submittedName>
        <fullName>33 kDa cysteine proteinase</fullName>
    </submittedName>
</protein>